<dbReference type="Proteomes" id="UP001153387">
    <property type="component" value="Unassembled WGS sequence"/>
</dbReference>
<evidence type="ECO:0000313" key="2">
    <source>
        <dbReference type="Proteomes" id="UP001153387"/>
    </source>
</evidence>
<protein>
    <submittedName>
        <fullName evidence="1">Uncharacterized protein</fullName>
    </submittedName>
</protein>
<reference evidence="1 2" key="1">
    <citation type="submission" date="2022-10" db="EMBL/GenBank/DDBJ databases">
        <title>Comparative genomic analysis of Cohnella hashimotonis sp. nov., isolated from the International Space Station.</title>
        <authorList>
            <person name="Simpson A."/>
            <person name="Venkateswaran K."/>
        </authorList>
    </citation>
    <scope>NUCLEOTIDE SEQUENCE [LARGE SCALE GENOMIC DNA]</scope>
    <source>
        <strain evidence="1 2">DSM 18997</strain>
    </source>
</reference>
<name>A0A9X4KF70_9BACL</name>
<sequence>MLKRREDSLKVGDLGEYRIDRFADSREALILKHGHRDSSEIRDISELIQAGVKNAGFIIAAPVAAIAAAAEIQDGRRPSKLGLVAPMVEVFWQLEAQVFIQKRCLYVLSVVRFNRSIDSAERLHVEEAVERGL</sequence>
<dbReference type="EMBL" id="JAPDHZ010000002">
    <property type="protein sequence ID" value="MDG0790988.1"/>
    <property type="molecule type" value="Genomic_DNA"/>
</dbReference>
<evidence type="ECO:0000313" key="1">
    <source>
        <dbReference type="EMBL" id="MDG0790988.1"/>
    </source>
</evidence>
<dbReference type="RefSeq" id="WP_277564772.1">
    <property type="nucleotide sequence ID" value="NZ_JAPDHZ010000002.1"/>
</dbReference>
<proteinExistence type="predicted"/>
<dbReference type="AlphaFoldDB" id="A0A9X4KF70"/>
<organism evidence="1 2">
    <name type="scientific">Cohnella ginsengisoli</name>
    <dbReference type="NCBI Taxonomy" id="425004"/>
    <lineage>
        <taxon>Bacteria</taxon>
        <taxon>Bacillati</taxon>
        <taxon>Bacillota</taxon>
        <taxon>Bacilli</taxon>
        <taxon>Bacillales</taxon>
        <taxon>Paenibacillaceae</taxon>
        <taxon>Cohnella</taxon>
    </lineage>
</organism>
<keyword evidence="2" id="KW-1185">Reference proteome</keyword>
<comment type="caution">
    <text evidence="1">The sequence shown here is derived from an EMBL/GenBank/DDBJ whole genome shotgun (WGS) entry which is preliminary data.</text>
</comment>
<accession>A0A9X4KF70</accession>
<gene>
    <name evidence="1" type="ORF">OMP38_08995</name>
</gene>